<reference evidence="2 3" key="1">
    <citation type="submission" date="2019-03" db="EMBL/GenBank/DDBJ databases">
        <title>Sapientia aquatica gen. nov., sp. nov., isolated from a crater lake.</title>
        <authorList>
            <person name="Felfoldi T."/>
            <person name="Szabo A."/>
            <person name="Toth E."/>
            <person name="Schumann P."/>
            <person name="Keki Z."/>
            <person name="Marialigeti K."/>
            <person name="Mathe I."/>
        </authorList>
    </citation>
    <scope>NUCLEOTIDE SEQUENCE [LARGE SCALE GENOMIC DNA]</scope>
    <source>
        <strain evidence="2 3">SA-152</strain>
    </source>
</reference>
<accession>A0A4R5W2Q8</accession>
<evidence type="ECO:0000313" key="3">
    <source>
        <dbReference type="Proteomes" id="UP000294829"/>
    </source>
</evidence>
<keyword evidence="3" id="KW-1185">Reference proteome</keyword>
<dbReference type="InterPro" id="IPR014562">
    <property type="entry name" value="UCP030959_TPR_rpt-cont"/>
</dbReference>
<sequence length="255" mass="28598">MPFLGLGLHIFVAIFFAIHAIRSGRELYWLLILFMFPLLGSVVYFFAIFLPEIRSNGHVQQGLRKVTNAAVNSIDPGRELREAKAAFDFTPTAQNQWRYADALLAADQVAEAVQQFEQCLQGPFANDLEIQFAAANAQFRFQQFDKALNLLLAIRSQSTTFRAEAVTLLLARSFAAQGKNGEAKVEFEDAVVRFGSVSAKAEYAIWAAQQGDLTTAQKLRAELDELKKHWNKNSRAQYLPLLSKLDEVLQVQKAN</sequence>
<evidence type="ECO:0008006" key="4">
    <source>
        <dbReference type="Google" id="ProtNLM"/>
    </source>
</evidence>
<keyword evidence="1" id="KW-1133">Transmembrane helix</keyword>
<name>A0A4R5W2Q8_9BURK</name>
<dbReference type="EMBL" id="SMYL01000005">
    <property type="protein sequence ID" value="TDK65558.1"/>
    <property type="molecule type" value="Genomic_DNA"/>
</dbReference>
<dbReference type="OrthoDB" id="7559170at2"/>
<proteinExistence type="predicted"/>
<organism evidence="2 3">
    <name type="scientific">Sapientia aquatica</name>
    <dbReference type="NCBI Taxonomy" id="1549640"/>
    <lineage>
        <taxon>Bacteria</taxon>
        <taxon>Pseudomonadati</taxon>
        <taxon>Pseudomonadota</taxon>
        <taxon>Betaproteobacteria</taxon>
        <taxon>Burkholderiales</taxon>
        <taxon>Oxalobacteraceae</taxon>
        <taxon>Sapientia</taxon>
    </lineage>
</organism>
<protein>
    <recommendedName>
        <fullName evidence="4">Tetratricopeptide repeat protein</fullName>
    </recommendedName>
</protein>
<evidence type="ECO:0000313" key="2">
    <source>
        <dbReference type="EMBL" id="TDK65558.1"/>
    </source>
</evidence>
<dbReference type="InterPro" id="IPR011990">
    <property type="entry name" value="TPR-like_helical_dom_sf"/>
</dbReference>
<keyword evidence="1" id="KW-0472">Membrane</keyword>
<dbReference type="Proteomes" id="UP000294829">
    <property type="component" value="Unassembled WGS sequence"/>
</dbReference>
<dbReference type="RefSeq" id="WP_133328579.1">
    <property type="nucleotide sequence ID" value="NZ_SMYL01000005.1"/>
</dbReference>
<comment type="caution">
    <text evidence="2">The sequence shown here is derived from an EMBL/GenBank/DDBJ whole genome shotgun (WGS) entry which is preliminary data.</text>
</comment>
<dbReference type="SUPFAM" id="SSF48452">
    <property type="entry name" value="TPR-like"/>
    <property type="match status" value="1"/>
</dbReference>
<dbReference type="Gene3D" id="1.25.40.10">
    <property type="entry name" value="Tetratricopeptide repeat domain"/>
    <property type="match status" value="1"/>
</dbReference>
<feature type="transmembrane region" description="Helical" evidence="1">
    <location>
        <begin position="30"/>
        <end position="50"/>
    </location>
</feature>
<gene>
    <name evidence="2" type="ORF">E2I14_11440</name>
</gene>
<dbReference type="AlphaFoldDB" id="A0A4R5W2Q8"/>
<evidence type="ECO:0000256" key="1">
    <source>
        <dbReference type="SAM" id="Phobius"/>
    </source>
</evidence>
<keyword evidence="1" id="KW-0812">Transmembrane</keyword>
<dbReference type="PIRSF" id="PIRSF030959">
    <property type="entry name" value="UCP030959"/>
    <property type="match status" value="1"/>
</dbReference>